<dbReference type="EMBL" id="CADCVP010000216">
    <property type="protein sequence ID" value="CAA9503218.1"/>
    <property type="molecule type" value="Genomic_DNA"/>
</dbReference>
<feature type="compositionally biased region" description="Basic residues" evidence="1">
    <location>
        <begin position="1"/>
        <end position="14"/>
    </location>
</feature>
<sequence>AHPCHRSRRPRAHQQARAAVPRPRAGDGRRRAQRRAARSPHHLASGERPRGHRPLDARPARWQRPPRFLPARLRRPVGHL</sequence>
<evidence type="ECO:0000313" key="2">
    <source>
        <dbReference type="EMBL" id="CAA9503218.1"/>
    </source>
</evidence>
<dbReference type="AlphaFoldDB" id="A0A6J4SRD0"/>
<feature type="compositionally biased region" description="Basic residues" evidence="1">
    <location>
        <begin position="31"/>
        <end position="41"/>
    </location>
</feature>
<feature type="non-terminal residue" evidence="2">
    <location>
        <position position="80"/>
    </location>
</feature>
<feature type="non-terminal residue" evidence="2">
    <location>
        <position position="1"/>
    </location>
</feature>
<organism evidence="2">
    <name type="scientific">uncultured Solirubrobacteraceae bacterium</name>
    <dbReference type="NCBI Taxonomy" id="1162706"/>
    <lineage>
        <taxon>Bacteria</taxon>
        <taxon>Bacillati</taxon>
        <taxon>Actinomycetota</taxon>
        <taxon>Thermoleophilia</taxon>
        <taxon>Solirubrobacterales</taxon>
        <taxon>Solirubrobacteraceae</taxon>
        <taxon>environmental samples</taxon>
    </lineage>
</organism>
<feature type="compositionally biased region" description="Basic and acidic residues" evidence="1">
    <location>
        <begin position="44"/>
        <end position="59"/>
    </location>
</feature>
<evidence type="ECO:0000256" key="1">
    <source>
        <dbReference type="SAM" id="MobiDB-lite"/>
    </source>
</evidence>
<gene>
    <name evidence="2" type="ORF">AVDCRST_MAG69-2024</name>
</gene>
<reference evidence="2" key="1">
    <citation type="submission" date="2020-02" db="EMBL/GenBank/DDBJ databases">
        <authorList>
            <person name="Meier V. D."/>
        </authorList>
    </citation>
    <scope>NUCLEOTIDE SEQUENCE</scope>
    <source>
        <strain evidence="2">AVDCRST_MAG69</strain>
    </source>
</reference>
<accession>A0A6J4SRD0</accession>
<name>A0A6J4SRD0_9ACTN</name>
<proteinExistence type="predicted"/>
<protein>
    <submittedName>
        <fullName evidence="2">Uncharacterized protein</fullName>
    </submittedName>
</protein>
<feature type="region of interest" description="Disordered" evidence="1">
    <location>
        <begin position="1"/>
        <end position="80"/>
    </location>
</feature>